<evidence type="ECO:0000313" key="8">
    <source>
        <dbReference type="Proteomes" id="UP000321155"/>
    </source>
</evidence>
<dbReference type="PRINTS" id="PR00080">
    <property type="entry name" value="SDRFAMILY"/>
</dbReference>
<dbReference type="FunFam" id="3.40.50.720:FF:000084">
    <property type="entry name" value="Short-chain dehydrogenase reductase"/>
    <property type="match status" value="1"/>
</dbReference>
<dbReference type="KEGG" id="kfv:AS188_04960"/>
<dbReference type="AlphaFoldDB" id="A0A0U3I7G7"/>
<evidence type="ECO:0000256" key="1">
    <source>
        <dbReference type="ARBA" id="ARBA00006484"/>
    </source>
</evidence>
<dbReference type="PANTHER" id="PTHR43669">
    <property type="entry name" value="5-KETO-D-GLUCONATE 5-REDUCTASE"/>
    <property type="match status" value="1"/>
</dbReference>
<dbReference type="InterPro" id="IPR057326">
    <property type="entry name" value="KR_dom"/>
</dbReference>
<gene>
    <name evidence="5" type="ORF">AS188_04960</name>
    <name evidence="6" type="ORF">KFL01_05550</name>
</gene>
<dbReference type="SUPFAM" id="SSF51735">
    <property type="entry name" value="NAD(P)-binding Rossmann-fold domains"/>
    <property type="match status" value="1"/>
</dbReference>
<dbReference type="RefSeq" id="WP_058857924.1">
    <property type="nucleotide sequence ID" value="NZ_BJZR01000009.1"/>
</dbReference>
<dbReference type="Gene3D" id="3.40.50.720">
    <property type="entry name" value="NAD(P)-binding Rossmann-like Domain"/>
    <property type="match status" value="1"/>
</dbReference>
<dbReference type="CDD" id="cd05233">
    <property type="entry name" value="SDR_c"/>
    <property type="match status" value="1"/>
</dbReference>
<dbReference type="STRING" id="446860.AS188_04960"/>
<reference evidence="5 7" key="1">
    <citation type="submission" date="2015-11" db="EMBL/GenBank/DDBJ databases">
        <title>Complete Genome Sequence of Kocuria flava strain HO-9041.</title>
        <authorList>
            <person name="Zhou M."/>
            <person name="Dai J."/>
        </authorList>
    </citation>
    <scope>NUCLEOTIDE SEQUENCE [LARGE SCALE GENOMIC DNA]</scope>
    <source>
        <strain evidence="5 7">HO-9041</strain>
    </source>
</reference>
<dbReference type="Proteomes" id="UP000321155">
    <property type="component" value="Unassembled WGS sequence"/>
</dbReference>
<dbReference type="PRINTS" id="PR00081">
    <property type="entry name" value="GDHRDH"/>
</dbReference>
<dbReference type="InterPro" id="IPR036291">
    <property type="entry name" value="NAD(P)-bd_dom_sf"/>
</dbReference>
<keyword evidence="8" id="KW-1185">Reference proteome</keyword>
<dbReference type="OrthoDB" id="658698at2"/>
<evidence type="ECO:0000313" key="6">
    <source>
        <dbReference type="EMBL" id="GEO91249.1"/>
    </source>
</evidence>
<reference evidence="6 8" key="2">
    <citation type="submission" date="2019-07" db="EMBL/GenBank/DDBJ databases">
        <title>Whole genome shotgun sequence of Kocuria flava NBRC 107626.</title>
        <authorList>
            <person name="Hosoyama A."/>
            <person name="Uohara A."/>
            <person name="Ohji S."/>
            <person name="Ichikawa N."/>
        </authorList>
    </citation>
    <scope>NUCLEOTIDE SEQUENCE [LARGE SCALE GENOMIC DNA]</scope>
    <source>
        <strain evidence="6 8">NBRC 107626</strain>
    </source>
</reference>
<evidence type="ECO:0000256" key="3">
    <source>
        <dbReference type="RuleBase" id="RU000363"/>
    </source>
</evidence>
<dbReference type="EMBL" id="BJZR01000009">
    <property type="protein sequence ID" value="GEO91249.1"/>
    <property type="molecule type" value="Genomic_DNA"/>
</dbReference>
<dbReference type="InterPro" id="IPR002347">
    <property type="entry name" value="SDR_fam"/>
</dbReference>
<dbReference type="PANTHER" id="PTHR43669:SF12">
    <property type="entry name" value="BLR5618 PROTEIN"/>
    <property type="match status" value="1"/>
</dbReference>
<protein>
    <submittedName>
        <fullName evidence="6">3-oxoacyl-ACP reductase</fullName>
    </submittedName>
    <submittedName>
        <fullName evidence="5">Short-chain dehydrogenase</fullName>
    </submittedName>
</protein>
<feature type="domain" description="Ketoreductase" evidence="4">
    <location>
        <begin position="19"/>
        <end position="197"/>
    </location>
</feature>
<dbReference type="Proteomes" id="UP000057181">
    <property type="component" value="Chromosome"/>
</dbReference>
<accession>A0A0U3I7G7</accession>
<dbReference type="GO" id="GO:0016491">
    <property type="term" value="F:oxidoreductase activity"/>
    <property type="evidence" value="ECO:0007669"/>
    <property type="project" value="UniProtKB-KW"/>
</dbReference>
<sequence>MNGTQGAGAAGGADRARTGTAVVTGAGSGIGRAVARAFLDEGWAVVLAGRRRGPLEETAEGRPGAHVVPLDVTDAADVAAGFRRAEALLGRLDVLFNNAGTFGPRGTADEIDVADWERTLRVNLTGSFLCAAEAFRIMRSQEPQGGRIINNGSVSAHAPRPLSAAYTASKHAVTGLTRSLDLDGRPYGISCGQIDIGNAATELLAGLGTDGGALQADGSLRPEPSFPVAEVGRAVLLMAQLPPSATVNSLVLTAAGMPFQGRG</sequence>
<name>A0A0U3I7G7_9MICC</name>
<evidence type="ECO:0000259" key="4">
    <source>
        <dbReference type="SMART" id="SM00822"/>
    </source>
</evidence>
<evidence type="ECO:0000313" key="7">
    <source>
        <dbReference type="Proteomes" id="UP000057181"/>
    </source>
</evidence>
<keyword evidence="2" id="KW-0560">Oxidoreductase</keyword>
<dbReference type="Pfam" id="PF00106">
    <property type="entry name" value="adh_short"/>
    <property type="match status" value="1"/>
</dbReference>
<dbReference type="SMART" id="SM00822">
    <property type="entry name" value="PKS_KR"/>
    <property type="match status" value="1"/>
</dbReference>
<organism evidence="5 7">
    <name type="scientific">Kocuria flava</name>
    <dbReference type="NCBI Taxonomy" id="446860"/>
    <lineage>
        <taxon>Bacteria</taxon>
        <taxon>Bacillati</taxon>
        <taxon>Actinomycetota</taxon>
        <taxon>Actinomycetes</taxon>
        <taxon>Micrococcales</taxon>
        <taxon>Micrococcaceae</taxon>
        <taxon>Kocuria</taxon>
    </lineage>
</organism>
<dbReference type="EMBL" id="CP013254">
    <property type="protein sequence ID" value="ALU39212.1"/>
    <property type="molecule type" value="Genomic_DNA"/>
</dbReference>
<comment type="similarity">
    <text evidence="1 3">Belongs to the short-chain dehydrogenases/reductases (SDR) family.</text>
</comment>
<evidence type="ECO:0000313" key="5">
    <source>
        <dbReference type="EMBL" id="ALU39212.1"/>
    </source>
</evidence>
<evidence type="ECO:0000256" key="2">
    <source>
        <dbReference type="ARBA" id="ARBA00023002"/>
    </source>
</evidence>
<proteinExistence type="inferred from homology"/>